<evidence type="ECO:0000313" key="2">
    <source>
        <dbReference type="EMBL" id="GAN04195.1"/>
    </source>
</evidence>
<feature type="region of interest" description="Disordered" evidence="1">
    <location>
        <begin position="24"/>
        <end position="44"/>
    </location>
</feature>
<sequence length="187" mass="20947">MSDQNSNTLQKIKKFSRFITTKVKEKTLSKSQNETEEDDEDEDALFQDAMIVRRHSSYIYQPTKREDQAAITLKEDLYQHYRTLPSTMPPTTSALSPPPRQIRSKTVRAGNDNCDDKTTNVISKPCLSRSNTLGHHTPIRNAPIHHSSFSTTTMSSASSSFIMTSPPSSTSLSSLNGRCNVNHTLIN</sequence>
<feature type="compositionally biased region" description="Polar residues" evidence="1">
    <location>
        <begin position="84"/>
        <end position="95"/>
    </location>
</feature>
<keyword evidence="3" id="KW-1185">Reference proteome</keyword>
<feature type="compositionally biased region" description="Acidic residues" evidence="1">
    <location>
        <begin position="34"/>
        <end position="44"/>
    </location>
</feature>
<accession>A0A0C9LTZ2</accession>
<protein>
    <submittedName>
        <fullName evidence="2">Uncharacterized protein</fullName>
    </submittedName>
</protein>
<evidence type="ECO:0000313" key="3">
    <source>
        <dbReference type="Proteomes" id="UP000053815"/>
    </source>
</evidence>
<evidence type="ECO:0000256" key="1">
    <source>
        <dbReference type="SAM" id="MobiDB-lite"/>
    </source>
</evidence>
<gene>
    <name evidence="2" type="ORF">MAM1_0057c03655</name>
</gene>
<feature type="region of interest" description="Disordered" evidence="1">
    <location>
        <begin position="83"/>
        <end position="151"/>
    </location>
</feature>
<dbReference type="EMBL" id="DF836346">
    <property type="protein sequence ID" value="GAN04195.1"/>
    <property type="molecule type" value="Genomic_DNA"/>
</dbReference>
<proteinExistence type="predicted"/>
<name>A0A0C9LTZ2_9FUNG</name>
<organism evidence="2">
    <name type="scientific">Mucor ambiguus</name>
    <dbReference type="NCBI Taxonomy" id="91626"/>
    <lineage>
        <taxon>Eukaryota</taxon>
        <taxon>Fungi</taxon>
        <taxon>Fungi incertae sedis</taxon>
        <taxon>Mucoromycota</taxon>
        <taxon>Mucoromycotina</taxon>
        <taxon>Mucoromycetes</taxon>
        <taxon>Mucorales</taxon>
        <taxon>Mucorineae</taxon>
        <taxon>Mucoraceae</taxon>
        <taxon>Mucor</taxon>
    </lineage>
</organism>
<reference evidence="2" key="1">
    <citation type="submission" date="2014-09" db="EMBL/GenBank/DDBJ databases">
        <title>Draft genome sequence of an oleaginous Mucoromycotina fungus Mucor ambiguus NBRC6742.</title>
        <authorList>
            <person name="Takeda I."/>
            <person name="Yamane N."/>
            <person name="Morita T."/>
            <person name="Tamano K."/>
            <person name="Machida M."/>
            <person name="Baker S."/>
            <person name="Koike H."/>
        </authorList>
    </citation>
    <scope>NUCLEOTIDE SEQUENCE</scope>
    <source>
        <strain evidence="2">NBRC 6742</strain>
    </source>
</reference>
<dbReference type="AlphaFoldDB" id="A0A0C9LTZ2"/>
<dbReference type="OrthoDB" id="2270433at2759"/>
<dbReference type="Proteomes" id="UP000053815">
    <property type="component" value="Unassembled WGS sequence"/>
</dbReference>